<keyword evidence="6" id="KW-1185">Reference proteome</keyword>
<dbReference type="Pfam" id="PF01522">
    <property type="entry name" value="Polysacc_deac_1"/>
    <property type="match status" value="1"/>
</dbReference>
<dbReference type="PROSITE" id="PS51677">
    <property type="entry name" value="NODB"/>
    <property type="match status" value="1"/>
</dbReference>
<feature type="domain" description="NodB homology" evidence="4">
    <location>
        <begin position="80"/>
        <end position="310"/>
    </location>
</feature>
<dbReference type="CDD" id="cd10973">
    <property type="entry name" value="CE4_DAC_u4_5s"/>
    <property type="match status" value="1"/>
</dbReference>
<proteinExistence type="predicted"/>
<dbReference type="RefSeq" id="WP_101521507.1">
    <property type="nucleotide sequence ID" value="NZ_PKLZ01000008.1"/>
</dbReference>
<dbReference type="PANTHER" id="PTHR34216">
    <property type="match status" value="1"/>
</dbReference>
<evidence type="ECO:0000256" key="2">
    <source>
        <dbReference type="ARBA" id="ARBA00022729"/>
    </source>
</evidence>
<comment type="caution">
    <text evidence="5">The sequence shown here is derived from an EMBL/GenBank/DDBJ whole genome shotgun (WGS) entry which is preliminary data.</text>
</comment>
<protein>
    <submittedName>
        <fullName evidence="5">Polysaccharide deacetylase</fullName>
    </submittedName>
</protein>
<dbReference type="OrthoDB" id="9814639at2"/>
<dbReference type="GO" id="GO:0005975">
    <property type="term" value="P:carbohydrate metabolic process"/>
    <property type="evidence" value="ECO:0007669"/>
    <property type="project" value="InterPro"/>
</dbReference>
<dbReference type="EMBL" id="PKLZ01000008">
    <property type="protein sequence ID" value="PLW82255.1"/>
    <property type="molecule type" value="Genomic_DNA"/>
</dbReference>
<evidence type="ECO:0000259" key="4">
    <source>
        <dbReference type="PROSITE" id="PS51677"/>
    </source>
</evidence>
<organism evidence="5 6">
    <name type="scientific">Kineobactrum sediminis</name>
    <dbReference type="NCBI Taxonomy" id="1905677"/>
    <lineage>
        <taxon>Bacteria</taxon>
        <taxon>Pseudomonadati</taxon>
        <taxon>Pseudomonadota</taxon>
        <taxon>Gammaproteobacteria</taxon>
        <taxon>Cellvibrionales</taxon>
        <taxon>Halieaceae</taxon>
        <taxon>Kineobactrum</taxon>
    </lineage>
</organism>
<comment type="subcellular location">
    <subcellularLocation>
        <location evidence="1">Secreted</location>
    </subcellularLocation>
</comment>
<evidence type="ECO:0000313" key="5">
    <source>
        <dbReference type="EMBL" id="PLW82255.1"/>
    </source>
</evidence>
<feature type="signal peptide" evidence="3">
    <location>
        <begin position="1"/>
        <end position="20"/>
    </location>
</feature>
<reference evidence="6" key="1">
    <citation type="submission" date="2017-11" db="EMBL/GenBank/DDBJ databases">
        <title>The draft genome sequence of Chromatocurvus sp. F02.</title>
        <authorList>
            <person name="Du Z.-J."/>
            <person name="Chang Y.-Q."/>
        </authorList>
    </citation>
    <scope>NUCLEOTIDE SEQUENCE [LARGE SCALE GENOMIC DNA]</scope>
    <source>
        <strain evidence="6">F02</strain>
    </source>
</reference>
<dbReference type="InterPro" id="IPR011330">
    <property type="entry name" value="Glyco_hydro/deAcase_b/a-brl"/>
</dbReference>
<sequence>MKWSSRLALVLMLGPLAAVAADHGTILLYHHVGTDTPASTSITPNQFRTQLDYLQEHGFRVMPLTAMLDALYAGESLPDNAVAITFDDAYESVYSNAYPELASRSMPFTVFVATEPLDKGYDGFMRWQDMAAMDADLADFGAHSVSHKHLLALDPKERPRAWLRRARDEIVDSAARIVAELGRPVRTFAYPFGEYDTRLAGLVRELDFYGLAQQSGAVGSGTNPQIIPRIPISRSHADDLQRFATAINARPLPVREEDPGRILIHADIAAPDSFAFELGEGPFRRGQLACFSASGAPLEITAVDAGYRVALPELTPGRNKINCTAPSTERSGEYFWYSRLWILADEKGVWLRR</sequence>
<accession>A0A2N5Y1J2</accession>
<dbReference type="InterPro" id="IPR051398">
    <property type="entry name" value="Polysacch_Deacetylase"/>
</dbReference>
<dbReference type="GO" id="GO:0016810">
    <property type="term" value="F:hydrolase activity, acting on carbon-nitrogen (but not peptide) bonds"/>
    <property type="evidence" value="ECO:0007669"/>
    <property type="project" value="InterPro"/>
</dbReference>
<dbReference type="InterPro" id="IPR002509">
    <property type="entry name" value="NODB_dom"/>
</dbReference>
<dbReference type="AlphaFoldDB" id="A0A2N5Y1J2"/>
<evidence type="ECO:0000256" key="1">
    <source>
        <dbReference type="ARBA" id="ARBA00004613"/>
    </source>
</evidence>
<evidence type="ECO:0000313" key="6">
    <source>
        <dbReference type="Proteomes" id="UP000234845"/>
    </source>
</evidence>
<dbReference type="SUPFAM" id="SSF88713">
    <property type="entry name" value="Glycoside hydrolase/deacetylase"/>
    <property type="match status" value="1"/>
</dbReference>
<evidence type="ECO:0000256" key="3">
    <source>
        <dbReference type="SAM" id="SignalP"/>
    </source>
</evidence>
<dbReference type="GO" id="GO:0005576">
    <property type="term" value="C:extracellular region"/>
    <property type="evidence" value="ECO:0007669"/>
    <property type="project" value="UniProtKB-SubCell"/>
</dbReference>
<dbReference type="PANTHER" id="PTHR34216:SF3">
    <property type="entry name" value="POLY-BETA-1,6-N-ACETYL-D-GLUCOSAMINE N-DEACETYLASE"/>
    <property type="match status" value="1"/>
</dbReference>
<dbReference type="Proteomes" id="UP000234845">
    <property type="component" value="Unassembled WGS sequence"/>
</dbReference>
<name>A0A2N5Y1J2_9GAMM</name>
<keyword evidence="2 3" id="KW-0732">Signal</keyword>
<gene>
    <name evidence="5" type="ORF">CWI75_10780</name>
</gene>
<feature type="chain" id="PRO_5014872521" evidence="3">
    <location>
        <begin position="21"/>
        <end position="353"/>
    </location>
</feature>
<dbReference type="Gene3D" id="3.20.20.370">
    <property type="entry name" value="Glycoside hydrolase/deacetylase"/>
    <property type="match status" value="1"/>
</dbReference>